<name>A0A4C2AGC8_EUMVA</name>
<gene>
    <name evidence="2" type="ORF">EVAR_101308_1</name>
</gene>
<protein>
    <submittedName>
        <fullName evidence="2">Uncharacterized protein</fullName>
    </submittedName>
</protein>
<feature type="region of interest" description="Disordered" evidence="1">
    <location>
        <begin position="68"/>
        <end position="91"/>
    </location>
</feature>
<accession>A0A4C2AGC8</accession>
<evidence type="ECO:0000313" key="2">
    <source>
        <dbReference type="EMBL" id="GBP98159.1"/>
    </source>
</evidence>
<dbReference type="EMBL" id="BGZK01003079">
    <property type="protein sequence ID" value="GBP98159.1"/>
    <property type="molecule type" value="Genomic_DNA"/>
</dbReference>
<comment type="caution">
    <text evidence="2">The sequence shown here is derived from an EMBL/GenBank/DDBJ whole genome shotgun (WGS) entry which is preliminary data.</text>
</comment>
<feature type="compositionally biased region" description="Low complexity" evidence="1">
    <location>
        <begin position="81"/>
        <end position="91"/>
    </location>
</feature>
<evidence type="ECO:0000313" key="3">
    <source>
        <dbReference type="Proteomes" id="UP000299102"/>
    </source>
</evidence>
<dbReference type="Proteomes" id="UP000299102">
    <property type="component" value="Unassembled WGS sequence"/>
</dbReference>
<keyword evidence="3" id="KW-1185">Reference proteome</keyword>
<reference evidence="2 3" key="1">
    <citation type="journal article" date="2019" name="Commun. Biol.">
        <title>The bagworm genome reveals a unique fibroin gene that provides high tensile strength.</title>
        <authorList>
            <person name="Kono N."/>
            <person name="Nakamura H."/>
            <person name="Ohtoshi R."/>
            <person name="Tomita M."/>
            <person name="Numata K."/>
            <person name="Arakawa K."/>
        </authorList>
    </citation>
    <scope>NUCLEOTIDE SEQUENCE [LARGE SCALE GENOMIC DNA]</scope>
</reference>
<feature type="region of interest" description="Disordered" evidence="1">
    <location>
        <begin position="1"/>
        <end position="30"/>
    </location>
</feature>
<proteinExistence type="predicted"/>
<organism evidence="2 3">
    <name type="scientific">Eumeta variegata</name>
    <name type="common">Bagworm moth</name>
    <name type="synonym">Eumeta japonica</name>
    <dbReference type="NCBI Taxonomy" id="151549"/>
    <lineage>
        <taxon>Eukaryota</taxon>
        <taxon>Metazoa</taxon>
        <taxon>Ecdysozoa</taxon>
        <taxon>Arthropoda</taxon>
        <taxon>Hexapoda</taxon>
        <taxon>Insecta</taxon>
        <taxon>Pterygota</taxon>
        <taxon>Neoptera</taxon>
        <taxon>Endopterygota</taxon>
        <taxon>Lepidoptera</taxon>
        <taxon>Glossata</taxon>
        <taxon>Ditrysia</taxon>
        <taxon>Tineoidea</taxon>
        <taxon>Psychidae</taxon>
        <taxon>Oiketicinae</taxon>
        <taxon>Eumeta</taxon>
    </lineage>
</organism>
<sequence>MDVEFTLPKSLKRPATVPPSEAQPPTPIRASDGLRIIEIPSSKSQKRLYCGQQLPTNSVDLRLSVSWSSQPTTASGEAGKTKAAPAAAKTA</sequence>
<evidence type="ECO:0000256" key="1">
    <source>
        <dbReference type="SAM" id="MobiDB-lite"/>
    </source>
</evidence>
<dbReference type="AlphaFoldDB" id="A0A4C2AGC8"/>